<proteinExistence type="predicted"/>
<accession>A0ABY6ZBQ1</accession>
<evidence type="ECO:0000313" key="3">
    <source>
        <dbReference type="Proteomes" id="UP001164761"/>
    </source>
</evidence>
<dbReference type="Pfam" id="PF13276">
    <property type="entry name" value="HTH_21"/>
    <property type="match status" value="1"/>
</dbReference>
<dbReference type="RefSeq" id="WP_268004184.1">
    <property type="nucleotide sequence ID" value="NZ_BSUT01000001.1"/>
</dbReference>
<evidence type="ECO:0000313" key="2">
    <source>
        <dbReference type="EMBL" id="WAH40287.1"/>
    </source>
</evidence>
<protein>
    <submittedName>
        <fullName evidence="2">IS3 family transposase</fullName>
    </submittedName>
</protein>
<reference evidence="2" key="1">
    <citation type="submission" date="2022-08" db="EMBL/GenBank/DDBJ databases">
        <title>Alicyclobacillus fastidiosus DSM 17978, complete genome.</title>
        <authorList>
            <person name="Wang Q."/>
            <person name="Cai R."/>
            <person name="Wang Z."/>
        </authorList>
    </citation>
    <scope>NUCLEOTIDE SEQUENCE</scope>
    <source>
        <strain evidence="2">DSM 17978</strain>
    </source>
</reference>
<name>A0ABY6ZBQ1_9BACL</name>
<sequence>MVERDNEDIPLRAQAQLLTLNRSSFYYKPAEPSDEEVCFKHRIDKIYTDYPVYGSRRITQLLRREGWDINRKRVQHCMREMGIEGIHPGPNLSKRNLKHKVYPKDQYLPIWLGRPHVI</sequence>
<dbReference type="InterPro" id="IPR050900">
    <property type="entry name" value="Transposase_IS3/IS150/IS904"/>
</dbReference>
<dbReference type="InterPro" id="IPR025948">
    <property type="entry name" value="HTH-like_dom"/>
</dbReference>
<organism evidence="2 3">
    <name type="scientific">Alicyclobacillus fastidiosus</name>
    <dbReference type="NCBI Taxonomy" id="392011"/>
    <lineage>
        <taxon>Bacteria</taxon>
        <taxon>Bacillati</taxon>
        <taxon>Bacillota</taxon>
        <taxon>Bacilli</taxon>
        <taxon>Bacillales</taxon>
        <taxon>Alicyclobacillaceae</taxon>
        <taxon>Alicyclobacillus</taxon>
    </lineage>
</organism>
<feature type="domain" description="HTH-like" evidence="1">
    <location>
        <begin position="40"/>
        <end position="88"/>
    </location>
</feature>
<evidence type="ECO:0000259" key="1">
    <source>
        <dbReference type="Pfam" id="PF13276"/>
    </source>
</evidence>
<gene>
    <name evidence="2" type="ORF">NZD89_18180</name>
</gene>
<dbReference type="Proteomes" id="UP001164761">
    <property type="component" value="Chromosome"/>
</dbReference>
<dbReference type="PANTHER" id="PTHR46889:SF7">
    <property type="entry name" value="TRANSPOSASE FOR INSERTION SEQUENCE ELEMENT IS904"/>
    <property type="match status" value="1"/>
</dbReference>
<dbReference type="EMBL" id="CP104067">
    <property type="protein sequence ID" value="WAH40287.1"/>
    <property type="molecule type" value="Genomic_DNA"/>
</dbReference>
<keyword evidence="3" id="KW-1185">Reference proteome</keyword>
<dbReference type="PANTHER" id="PTHR46889">
    <property type="entry name" value="TRANSPOSASE INSF FOR INSERTION SEQUENCE IS3B-RELATED"/>
    <property type="match status" value="1"/>
</dbReference>